<keyword evidence="2" id="KW-1185">Reference proteome</keyword>
<dbReference type="Gene3D" id="3.40.50.2000">
    <property type="entry name" value="Glycogen Phosphorylase B"/>
    <property type="match status" value="1"/>
</dbReference>
<evidence type="ECO:0000313" key="3">
    <source>
        <dbReference type="RefSeq" id="XP_011100171.1"/>
    </source>
</evidence>
<dbReference type="AlphaFoldDB" id="A0A6I9UFJ7"/>
<evidence type="ECO:0000313" key="2">
    <source>
        <dbReference type="Proteomes" id="UP000504604"/>
    </source>
</evidence>
<name>A0A6I9UFJ7_SESIN</name>
<proteinExistence type="predicted"/>
<dbReference type="InParanoid" id="A0A6I9UFJ7"/>
<dbReference type="KEGG" id="sind:105178405"/>
<dbReference type="RefSeq" id="XP_011100171.1">
    <property type="nucleotide sequence ID" value="XM_011101869.1"/>
</dbReference>
<dbReference type="Proteomes" id="UP000504604">
    <property type="component" value="Linkage group LG15"/>
</dbReference>
<protein>
    <submittedName>
        <fullName evidence="3">UDP-rhamnose:rhamnosyltransferase 1</fullName>
    </submittedName>
</protein>
<keyword evidence="1" id="KW-0812">Transmembrane</keyword>
<feature type="transmembrane region" description="Helical" evidence="1">
    <location>
        <begin position="20"/>
        <end position="41"/>
    </location>
</feature>
<evidence type="ECO:0000256" key="1">
    <source>
        <dbReference type="SAM" id="Phobius"/>
    </source>
</evidence>
<organism evidence="2 3">
    <name type="scientific">Sesamum indicum</name>
    <name type="common">Oriental sesame</name>
    <name type="synonym">Sesamum orientale</name>
    <dbReference type="NCBI Taxonomy" id="4182"/>
    <lineage>
        <taxon>Eukaryota</taxon>
        <taxon>Viridiplantae</taxon>
        <taxon>Streptophyta</taxon>
        <taxon>Embryophyta</taxon>
        <taxon>Tracheophyta</taxon>
        <taxon>Spermatophyta</taxon>
        <taxon>Magnoliopsida</taxon>
        <taxon>eudicotyledons</taxon>
        <taxon>Gunneridae</taxon>
        <taxon>Pentapetalae</taxon>
        <taxon>asterids</taxon>
        <taxon>lamiids</taxon>
        <taxon>Lamiales</taxon>
        <taxon>Pedaliaceae</taxon>
        <taxon>Sesamum</taxon>
    </lineage>
</organism>
<accession>A0A6I9UFJ7</accession>
<keyword evidence="1" id="KW-1133">Transmembrane helix</keyword>
<dbReference type="SUPFAM" id="SSF53756">
    <property type="entry name" value="UDP-Glycosyltransferase/glycogen phosphorylase"/>
    <property type="match status" value="1"/>
</dbReference>
<sequence length="191" mass="21169">MVISSYMIGLSAHLLPTVTTRLGILLFFSIFGAWFPLPAFLGNTEALINGLEGWTRPEDHMAPPERVTFETKPLWLKLLEELHQIVVMPLGVTPLHVDHNSSYSANEAWASVKDWLCSENKESQVNPAGSIKEDKIERPNGVKERIKGGGVVRRNRATWINILGHGSLGAFLSNSGWSALLCCCQFRETNG</sequence>
<dbReference type="OrthoDB" id="5835829at2759"/>
<dbReference type="GeneID" id="105178405"/>
<gene>
    <name evidence="3" type="primary">LOC105178405</name>
</gene>
<keyword evidence="1" id="KW-0472">Membrane</keyword>
<reference evidence="3" key="1">
    <citation type="submission" date="2025-08" db="UniProtKB">
        <authorList>
            <consortium name="RefSeq"/>
        </authorList>
    </citation>
    <scope>IDENTIFICATION</scope>
</reference>